<keyword evidence="2" id="KW-0472">Membrane</keyword>
<dbReference type="PhylomeDB" id="A0A022QFI1"/>
<feature type="compositionally biased region" description="Acidic residues" evidence="1">
    <location>
        <begin position="200"/>
        <end position="214"/>
    </location>
</feature>
<dbReference type="Proteomes" id="UP000030748">
    <property type="component" value="Unassembled WGS sequence"/>
</dbReference>
<protein>
    <recommendedName>
        <fullName evidence="5">DUF4408 domain-containing protein</fullName>
    </recommendedName>
</protein>
<feature type="transmembrane region" description="Helical" evidence="2">
    <location>
        <begin position="23"/>
        <end position="43"/>
    </location>
</feature>
<gene>
    <name evidence="3" type="ORF">MIMGU_mgv1a012183mg</name>
</gene>
<evidence type="ECO:0000313" key="3">
    <source>
        <dbReference type="EMBL" id="EYU27432.1"/>
    </source>
</evidence>
<evidence type="ECO:0008006" key="5">
    <source>
        <dbReference type="Google" id="ProtNLM"/>
    </source>
</evidence>
<proteinExistence type="predicted"/>
<reference evidence="3 4" key="1">
    <citation type="journal article" date="2013" name="Proc. Natl. Acad. Sci. U.S.A.">
        <title>Fine-scale variation in meiotic recombination in Mimulus inferred from population shotgun sequencing.</title>
        <authorList>
            <person name="Hellsten U."/>
            <person name="Wright K.M."/>
            <person name="Jenkins J."/>
            <person name="Shu S."/>
            <person name="Yuan Y."/>
            <person name="Wessler S.R."/>
            <person name="Schmutz J."/>
            <person name="Willis J.H."/>
            <person name="Rokhsar D.S."/>
        </authorList>
    </citation>
    <scope>NUCLEOTIDE SEQUENCE [LARGE SCALE GENOMIC DNA]</scope>
    <source>
        <strain evidence="4">cv. DUN x IM62</strain>
    </source>
</reference>
<dbReference type="PANTHER" id="PTHR34947">
    <property type="entry name" value="TRANSMEMBRANE PROTEIN"/>
    <property type="match status" value="1"/>
</dbReference>
<keyword evidence="4" id="KW-1185">Reference proteome</keyword>
<sequence>MAENNKYSSELLSSTSQQLIKKMIPQLLLSVSLFSFLFSYSAYSPKFQLFSAKYYFQYLMSRTLNKNFLFLICNGLLVFLAKTSGLVRAPSESDDLLHKKIGLELLKKTLLDKYVSGEVINDDDPKQEEQEHKHEQEEQEHEHKQEEGKNDESPKEVSIFVAESEEEDQAEEEGGACDLEDVEKDENGADEDSSRICWLFDDDDDEDDDEEGDEKVELSTEELNKKFEDFIRKMKVEIITDQEATTHKALMHANDQQLS</sequence>
<keyword evidence="2" id="KW-1133">Transmembrane helix</keyword>
<feature type="transmembrane region" description="Helical" evidence="2">
    <location>
        <begin position="64"/>
        <end position="81"/>
    </location>
</feature>
<name>A0A022QFI1_ERYGU</name>
<dbReference type="eggNOG" id="ENOG502S1PA">
    <property type="taxonomic scope" value="Eukaryota"/>
</dbReference>
<feature type="compositionally biased region" description="Acidic residues" evidence="1">
    <location>
        <begin position="163"/>
        <end position="191"/>
    </location>
</feature>
<evidence type="ECO:0000256" key="1">
    <source>
        <dbReference type="SAM" id="MobiDB-lite"/>
    </source>
</evidence>
<organism evidence="3 4">
    <name type="scientific">Erythranthe guttata</name>
    <name type="common">Yellow monkey flower</name>
    <name type="synonym">Mimulus guttatus</name>
    <dbReference type="NCBI Taxonomy" id="4155"/>
    <lineage>
        <taxon>Eukaryota</taxon>
        <taxon>Viridiplantae</taxon>
        <taxon>Streptophyta</taxon>
        <taxon>Embryophyta</taxon>
        <taxon>Tracheophyta</taxon>
        <taxon>Spermatophyta</taxon>
        <taxon>Magnoliopsida</taxon>
        <taxon>eudicotyledons</taxon>
        <taxon>Gunneridae</taxon>
        <taxon>Pentapetalae</taxon>
        <taxon>asterids</taxon>
        <taxon>lamiids</taxon>
        <taxon>Lamiales</taxon>
        <taxon>Phrymaceae</taxon>
        <taxon>Erythranthe</taxon>
    </lineage>
</organism>
<dbReference type="AlphaFoldDB" id="A0A022QFI1"/>
<dbReference type="PANTHER" id="PTHR34947:SF2">
    <property type="entry name" value="TRANSMEMBRANE PROTEIN"/>
    <property type="match status" value="1"/>
</dbReference>
<evidence type="ECO:0000313" key="4">
    <source>
        <dbReference type="Proteomes" id="UP000030748"/>
    </source>
</evidence>
<accession>A0A022QFI1</accession>
<feature type="compositionally biased region" description="Basic and acidic residues" evidence="1">
    <location>
        <begin position="123"/>
        <end position="155"/>
    </location>
</feature>
<feature type="region of interest" description="Disordered" evidence="1">
    <location>
        <begin position="119"/>
        <end position="217"/>
    </location>
</feature>
<evidence type="ECO:0000256" key="2">
    <source>
        <dbReference type="SAM" id="Phobius"/>
    </source>
</evidence>
<keyword evidence="2" id="KW-0812">Transmembrane</keyword>
<dbReference type="EMBL" id="KI631456">
    <property type="protein sequence ID" value="EYU27432.1"/>
    <property type="molecule type" value="Genomic_DNA"/>
</dbReference>